<evidence type="ECO:0000313" key="1">
    <source>
        <dbReference type="EMBL" id="MBC3214745.1"/>
    </source>
</evidence>
<evidence type="ECO:0000313" key="2">
    <source>
        <dbReference type="Proteomes" id="UP000659084"/>
    </source>
</evidence>
<dbReference type="EMBL" id="JACNYO010000028">
    <property type="protein sequence ID" value="MBC3214745.1"/>
    <property type="molecule type" value="Genomic_DNA"/>
</dbReference>
<protein>
    <submittedName>
        <fullName evidence="1">Uncharacterized protein</fullName>
    </submittedName>
</protein>
<gene>
    <name evidence="1" type="ORF">H8J20_21645</name>
</gene>
<dbReference type="RefSeq" id="WP_179253803.1">
    <property type="nucleotide sequence ID" value="NZ_JACBIV010000032.1"/>
</dbReference>
<proteinExistence type="predicted"/>
<dbReference type="Proteomes" id="UP000659084">
    <property type="component" value="Unassembled WGS sequence"/>
</dbReference>
<reference evidence="1" key="1">
    <citation type="submission" date="2020-08" db="EMBL/GenBank/DDBJ databases">
        <title>Food and environmental bacterial isolates.</title>
        <authorList>
            <person name="Richter L."/>
            <person name="Du Plessis E.M."/>
            <person name="Duvenage S."/>
            <person name="Allam M."/>
            <person name="Korsten L."/>
        </authorList>
    </citation>
    <scope>NUCLEOTIDE SEQUENCE</scope>
    <source>
        <strain evidence="1">UPMP2127</strain>
    </source>
</reference>
<sequence>MKDRFIIACRDYIVNNKNKRHHKRKPAEIIPAEVIARRIQALGKIVVRAERRHKPVRIPAMSCAELGHFLTSTEQTRVSV</sequence>
<name>A0AAW3WU21_SERFO</name>
<accession>A0AAW3WU21</accession>
<organism evidence="1 2">
    <name type="scientific">Serratia fonticola</name>
    <dbReference type="NCBI Taxonomy" id="47917"/>
    <lineage>
        <taxon>Bacteria</taxon>
        <taxon>Pseudomonadati</taxon>
        <taxon>Pseudomonadota</taxon>
        <taxon>Gammaproteobacteria</taxon>
        <taxon>Enterobacterales</taxon>
        <taxon>Yersiniaceae</taxon>
        <taxon>Serratia</taxon>
    </lineage>
</organism>
<dbReference type="AlphaFoldDB" id="A0AAW3WU21"/>
<comment type="caution">
    <text evidence="1">The sequence shown here is derived from an EMBL/GenBank/DDBJ whole genome shotgun (WGS) entry which is preliminary data.</text>
</comment>